<dbReference type="VEuPathDB" id="PlasmoDB:PVX_106210"/>
<evidence type="ECO:0008006" key="3">
    <source>
        <dbReference type="Google" id="ProtNLM"/>
    </source>
</evidence>
<name>A0A1G4E7T6_PLAVI</name>
<organism evidence="1 2">
    <name type="scientific">Plasmodium vivax</name>
    <name type="common">malaria parasite P. vivax</name>
    <dbReference type="NCBI Taxonomy" id="5855"/>
    <lineage>
        <taxon>Eukaryota</taxon>
        <taxon>Sar</taxon>
        <taxon>Alveolata</taxon>
        <taxon>Apicomplexa</taxon>
        <taxon>Aconoidasida</taxon>
        <taxon>Haemosporida</taxon>
        <taxon>Plasmodiidae</taxon>
        <taxon>Plasmodium</taxon>
        <taxon>Plasmodium (Plasmodium)</taxon>
    </lineage>
</organism>
<dbReference type="AlphaFoldDB" id="A0A1G4E7T6"/>
<evidence type="ECO:0000313" key="1">
    <source>
        <dbReference type="EMBL" id="SCA60427.1"/>
    </source>
</evidence>
<dbReference type="VEuPathDB" id="PlasmoDB:PVW1_000026400"/>
<dbReference type="VEuPathDB" id="PlasmoDB:PVPAM_040037100"/>
<sequence length="508" mass="58387">MPCNNQTGDYLSYKCYDKLKYYFDKSNLTEDGSYIFNETIKKLKGGSQNIDINHNIFSEFARFLTQDHNFLSYGDPVSCSYINFWLNNEDKNRYSSKFESKFNVFGDFATEFSTESKKKGFSRNSCKSYIKKLVDEEYRKKQILYELYDLYIQHITPKTYKDSENVCDNINIIVKGSHNAEDYIKQDEDFAKRLKELKDLIKKEKPHEGKCSNYNILDNMLPKEDPKPIAETTVMPVDNSTVKDQLQIPQHKDLKHVVGEFSDKIQTTSTVTEGLGLESNLHEVEQLKAMKPLDNPQEELSFRASPEGDPLDRAVSHENALFTTWYQAEKSLKQERALPESGATLLNETQQFRRSDTGGVLGSIQITLTDVLGSVEPAPILGVSGGMGALFLLFKYTPVGTFFRGGRRINNRIPRTFYGQFPGGLTGYDELYDGANQRQFLVILQLEHSLEEEEELTIEFPVLSMDNLQEDLQDMMIFMKEVLDQVQLIYLIGLNWNNILLHQSMSIE</sequence>
<gene>
    <name evidence="1" type="ORF">PVT01_000110600</name>
</gene>
<dbReference type="VEuPathDB" id="PlasmoDB:PVP01_0003270"/>
<dbReference type="Proteomes" id="UP000196402">
    <property type="component" value="Unassembled WGS sequence"/>
</dbReference>
<protein>
    <recommendedName>
        <fullName evidence="3">VIR protein</fullName>
    </recommendedName>
</protein>
<proteinExistence type="predicted"/>
<reference evidence="1 2" key="1">
    <citation type="submission" date="2016-07" db="EMBL/GenBank/DDBJ databases">
        <authorList>
            <consortium name="Pathogen Informatics"/>
        </authorList>
    </citation>
    <scope>NUCLEOTIDE SEQUENCE [LARGE SCALE GENOMIC DNA]</scope>
</reference>
<evidence type="ECO:0000313" key="2">
    <source>
        <dbReference type="Proteomes" id="UP000196402"/>
    </source>
</evidence>
<dbReference type="EMBL" id="FLYH01000354">
    <property type="protein sequence ID" value="SCA60427.1"/>
    <property type="molecule type" value="Genomic_DNA"/>
</dbReference>
<dbReference type="VEuPathDB" id="PlasmoDB:PVX_070190"/>
<accession>A0A1G4E7T6</accession>